<dbReference type="GO" id="GO:0006508">
    <property type="term" value="P:proteolysis"/>
    <property type="evidence" value="ECO:0007669"/>
    <property type="project" value="InterPro"/>
</dbReference>
<proteinExistence type="predicted"/>
<dbReference type="OrthoDB" id="10255632at2759"/>
<evidence type="ECO:0000256" key="5">
    <source>
        <dbReference type="SAM" id="MobiDB-lite"/>
    </source>
</evidence>
<dbReference type="PANTHER" id="PTHR12792:SF0">
    <property type="entry name" value="SEPARIN"/>
    <property type="match status" value="1"/>
</dbReference>
<dbReference type="GO" id="GO:0072686">
    <property type="term" value="C:mitotic spindle"/>
    <property type="evidence" value="ECO:0007669"/>
    <property type="project" value="TreeGrafter"/>
</dbReference>
<dbReference type="EC" id="3.4.22.49" evidence="2"/>
<dbReference type="InterPro" id="IPR030397">
    <property type="entry name" value="SEPARIN_core_dom"/>
</dbReference>
<evidence type="ECO:0000256" key="3">
    <source>
        <dbReference type="ARBA" id="ARBA00022801"/>
    </source>
</evidence>
<feature type="non-terminal residue" evidence="7">
    <location>
        <position position="1"/>
    </location>
</feature>
<evidence type="ECO:0000313" key="8">
    <source>
        <dbReference type="Proteomes" id="UP000054324"/>
    </source>
</evidence>
<evidence type="ECO:0000259" key="6">
    <source>
        <dbReference type="PROSITE" id="PS51700"/>
    </source>
</evidence>
<dbReference type="PROSITE" id="PS51700">
    <property type="entry name" value="SEPARIN"/>
    <property type="match status" value="1"/>
</dbReference>
<keyword evidence="8" id="KW-1185">Reference proteome</keyword>
<evidence type="ECO:0000256" key="2">
    <source>
        <dbReference type="ARBA" id="ARBA00012489"/>
    </source>
</evidence>
<reference evidence="7 8" key="1">
    <citation type="submission" date="2013-11" db="EMBL/GenBank/DDBJ databases">
        <title>Opisthorchis viverrini - life in the bile duct.</title>
        <authorList>
            <person name="Young N.D."/>
            <person name="Nagarajan N."/>
            <person name="Lin S.J."/>
            <person name="Korhonen P.K."/>
            <person name="Jex A.R."/>
            <person name="Hall R.S."/>
            <person name="Safavi-Hemami H."/>
            <person name="Kaewkong W."/>
            <person name="Bertrand D."/>
            <person name="Gao S."/>
            <person name="Seet Q."/>
            <person name="Wongkham S."/>
            <person name="Teh B.T."/>
            <person name="Wongkham C."/>
            <person name="Intapan P.M."/>
            <person name="Maleewong W."/>
            <person name="Yang X."/>
            <person name="Hu M."/>
            <person name="Wang Z."/>
            <person name="Hofmann A."/>
            <person name="Sternberg P.W."/>
            <person name="Tan P."/>
            <person name="Wang J."/>
            <person name="Gasser R.B."/>
        </authorList>
    </citation>
    <scope>NUCLEOTIDE SEQUENCE [LARGE SCALE GENOMIC DNA]</scope>
</reference>
<feature type="region of interest" description="Disordered" evidence="5">
    <location>
        <begin position="630"/>
        <end position="703"/>
    </location>
</feature>
<dbReference type="GeneID" id="20329317"/>
<dbReference type="GO" id="GO:0005634">
    <property type="term" value="C:nucleus"/>
    <property type="evidence" value="ECO:0007669"/>
    <property type="project" value="InterPro"/>
</dbReference>
<feature type="compositionally biased region" description="Polar residues" evidence="5">
    <location>
        <begin position="636"/>
        <end position="655"/>
    </location>
</feature>
<name>A0A074Z2D0_OPIVI</name>
<dbReference type="KEGG" id="ovi:T265_15152"/>
<keyword evidence="3" id="KW-0378">Hydrolase</keyword>
<evidence type="ECO:0000313" key="7">
    <source>
        <dbReference type="EMBL" id="KER21186.1"/>
    </source>
</evidence>
<dbReference type="Proteomes" id="UP000054324">
    <property type="component" value="Unassembled WGS sequence"/>
</dbReference>
<dbReference type="GO" id="GO:0005737">
    <property type="term" value="C:cytoplasm"/>
    <property type="evidence" value="ECO:0007669"/>
    <property type="project" value="TreeGrafter"/>
</dbReference>
<dbReference type="Pfam" id="PF03568">
    <property type="entry name" value="Separin_C"/>
    <property type="match status" value="1"/>
</dbReference>
<feature type="region of interest" description="Disordered" evidence="5">
    <location>
        <begin position="795"/>
        <end position="834"/>
    </location>
</feature>
<dbReference type="EMBL" id="KL596987">
    <property type="protein sequence ID" value="KER21186.1"/>
    <property type="molecule type" value="Genomic_DNA"/>
</dbReference>
<dbReference type="GO" id="GO:0051307">
    <property type="term" value="P:meiotic chromosome separation"/>
    <property type="evidence" value="ECO:0007669"/>
    <property type="project" value="TreeGrafter"/>
</dbReference>
<feature type="region of interest" description="Disordered" evidence="5">
    <location>
        <begin position="294"/>
        <end position="315"/>
    </location>
</feature>
<evidence type="ECO:0000256" key="1">
    <source>
        <dbReference type="ARBA" id="ARBA00000451"/>
    </source>
</evidence>
<comment type="catalytic activity">
    <reaction evidence="1">
        <text>All bonds known to be hydrolyzed by this endopeptidase have arginine in P1 and an acidic residue in P4. P6 is often occupied by an acidic residue or by a hydroxy-amino-acid residue, the phosphorylation of which enhances cleavage.</text>
        <dbReference type="EC" id="3.4.22.49"/>
    </reaction>
</comment>
<dbReference type="RefSeq" id="XP_009175075.1">
    <property type="nucleotide sequence ID" value="XM_009176811.1"/>
</dbReference>
<organism evidence="7 8">
    <name type="scientific">Opisthorchis viverrini</name>
    <name type="common">Southeast Asian liver fluke</name>
    <dbReference type="NCBI Taxonomy" id="6198"/>
    <lineage>
        <taxon>Eukaryota</taxon>
        <taxon>Metazoa</taxon>
        <taxon>Spiralia</taxon>
        <taxon>Lophotrochozoa</taxon>
        <taxon>Platyhelminthes</taxon>
        <taxon>Trematoda</taxon>
        <taxon>Digenea</taxon>
        <taxon>Opisthorchiida</taxon>
        <taxon>Opisthorchiata</taxon>
        <taxon>Opisthorchiidae</taxon>
        <taxon>Opisthorchis</taxon>
    </lineage>
</organism>
<evidence type="ECO:0000256" key="4">
    <source>
        <dbReference type="ARBA" id="ARBA00022829"/>
    </source>
</evidence>
<keyword evidence="4" id="KW-0159">Chromosome partition</keyword>
<dbReference type="InterPro" id="IPR005314">
    <property type="entry name" value="Peptidase_C50"/>
</dbReference>
<protein>
    <recommendedName>
        <fullName evidence="2">separase</fullName>
        <ecNumber evidence="2">3.4.22.49</ecNumber>
    </recommendedName>
</protein>
<feature type="region of interest" description="Disordered" evidence="5">
    <location>
        <begin position="737"/>
        <end position="758"/>
    </location>
</feature>
<feature type="domain" description="Peptidase C50" evidence="6">
    <location>
        <begin position="1229"/>
        <end position="1324"/>
    </location>
</feature>
<dbReference type="PANTHER" id="PTHR12792">
    <property type="entry name" value="EXTRA SPINDLE POLES 1-RELATED"/>
    <property type="match status" value="1"/>
</dbReference>
<dbReference type="CTD" id="20329317"/>
<sequence>LQDVVSGVDKLGISDNPLDYSERNSDEVYAGLPTAFNSRRLADSIKECMERLTASSLSPMKGIRPLLTKMECLAVIANIYGHASVECHVWDRMFTVSEQSGRFLDTAFSHINRLLAKLLSEEEKVSDATALKSAAALLVKQLKEQSGLLDAVSEAALTGQLPTPHAHFQSIFVDIGSAYLECYFDWPAFSARMSLIPFRYVDFFVGKSWAAVCARGYFYWFDLHARCLFGATNLPQRSQFSSTSETSPPVVHLPDSVLHAAVIVRMHGRTLVQFMRQCCESRLGKIRQKLIAEKEDNKENAPNAANKPFTEPDCEECPKTSAWGNSRLSDSELLNIWLGTRLLVRGCLQVAELYTLHGSVREARAYQDELLRVSQRFHIPACAQTALSLMAHLDLFAQRKWAFELRLRQLHHIATCTMPLEEIFREKKRFQTDVESKRDFQADEAGESAFLHSDDSTSIASQHQTATKLDDESGFEGISTDTLSAASNPLIAANVHAFASIFPCSPTRARNYRQSSKPECFPTFSQIVSLITGTSSRPSRRSTAVSESNKKLQILDDTLLSVGGLSLTTCVYRILNGVTWPWLVEVIRLVREELLSDVHYLPAAMANSSVEREFQTTEKEETEALLTALASLTASPPKTTGESNSSRGLTQNMMNSEPDHDPGHSENPLHTGRTMLPPPPLPKAPRRLADRRRSPRDAAEGVFCQPRAMRAVQARKHKHAADVEPMRTEVVATNNTPVRPRRTRSAALPKRATHKEAIHQPVRHSDAEQEYDDNFLLTQLGYRVAPSKPIFDRPRPMEFYVDNDGDPTRTKLQPGGSMPTSNSTASRPSDQMFDPVESCPSLTGVLARPRNLRLASKWGSAQLRSTHGMAGPEPTLPYAGTADAGLLQQQIANAEECATKLADRLTAAYNQLSGLPVPNLLRPICHWLGLRWLSRGSQGQAGRYFAQSVGIAPTSLFTSILSSRLSESKTSCPSNVPSAQVNAWFEGYRRIVECCAPYNPLASQEKLTNSTSSDRRFITVIQLCLVDEVAVGLPSPSVADDTSLDCVALGLGAKSNAQLVVTKYTGVSGLPCSELHSESRVMHRFTNGGLKLLDAFDELQVESLDSMQIQDRVRYWRTRYKLDTRLENMLSEIRRELFTPDDLRWLLGQPVDSGPVETVRHESSSIVLVLDRRLIYLPWEWIFWGTEVEVNQPSQHQQLVPNITRSFSLPLVIAHLATQQEPNTFTFDPRQTYYVLNPEANLSFTQQMFQPLFERFLTWRGVVGREPTAAEVNIGFTDNELFIYLGHGNGSRFLLHTFNQGLNARAAALVLGCSSGKPRWEGRHEPYSSLFNHLLAGCPFVAGLLWDVTDRDMDRFTLQFFKQWLFTDNGSEAGEDIISNSLTANHKKPPMSTCLVQATSACKLKHLVGKSVIIYGIPAEPLLRLPLNLVYNLTGSMGFLMRGSCLLLFCGFLPAKGDSSDLMPWVAIAHVPRLETTHKVVENSSTAHDQFRSSWGSSDRHSPRVSVNFMCYLNLNWTVFEKYTHFQINFVFTRDSAESLS</sequence>
<dbReference type="GO" id="GO:0004197">
    <property type="term" value="F:cysteine-type endopeptidase activity"/>
    <property type="evidence" value="ECO:0007669"/>
    <property type="project" value="InterPro"/>
</dbReference>
<dbReference type="GO" id="GO:0005813">
    <property type="term" value="C:centrosome"/>
    <property type="evidence" value="ECO:0007669"/>
    <property type="project" value="TreeGrafter"/>
</dbReference>
<feature type="compositionally biased region" description="Basic and acidic residues" evidence="5">
    <location>
        <begin position="687"/>
        <end position="699"/>
    </location>
</feature>
<feature type="compositionally biased region" description="Polar residues" evidence="5">
    <location>
        <begin position="818"/>
        <end position="829"/>
    </location>
</feature>
<gene>
    <name evidence="7" type="ORF">T265_15152</name>
</gene>
<accession>A0A074Z2D0</accession>
<dbReference type="STRING" id="6198.A0A074Z2D0"/>